<evidence type="ECO:0000256" key="1">
    <source>
        <dbReference type="SAM" id="MobiDB-lite"/>
    </source>
</evidence>
<name>A0A0V1M4V9_9BILA</name>
<feature type="compositionally biased region" description="Low complexity" evidence="1">
    <location>
        <begin position="19"/>
        <end position="31"/>
    </location>
</feature>
<dbReference type="AlphaFoldDB" id="A0A0V1M4V9"/>
<protein>
    <submittedName>
        <fullName evidence="2">Uncharacterized protein</fullName>
    </submittedName>
</protein>
<accession>A0A0V1M4V9</accession>
<reference evidence="2 3" key="1">
    <citation type="submission" date="2015-01" db="EMBL/GenBank/DDBJ databases">
        <title>Evolution of Trichinella species and genotypes.</title>
        <authorList>
            <person name="Korhonen P.K."/>
            <person name="Edoardo P."/>
            <person name="Giuseppe L.R."/>
            <person name="Gasser R.B."/>
        </authorList>
    </citation>
    <scope>NUCLEOTIDE SEQUENCE [LARGE SCALE GENOMIC DNA]</scope>
    <source>
        <strain evidence="2">ISS1980</strain>
    </source>
</reference>
<feature type="region of interest" description="Disordered" evidence="1">
    <location>
        <begin position="1"/>
        <end position="36"/>
    </location>
</feature>
<evidence type="ECO:0000313" key="2">
    <source>
        <dbReference type="EMBL" id="KRZ66807.1"/>
    </source>
</evidence>
<sequence>MAPGIPVGRKQRPLTSARLSSCLGSQSPSSPVDRRSVRLLPSAKGCHVSSKAGLQHWTPDPLQGHPYYVWRITRPLGGLFASAIPVGTSHSSQLGRPRTC</sequence>
<organism evidence="2 3">
    <name type="scientific">Trichinella papuae</name>
    <dbReference type="NCBI Taxonomy" id="268474"/>
    <lineage>
        <taxon>Eukaryota</taxon>
        <taxon>Metazoa</taxon>
        <taxon>Ecdysozoa</taxon>
        <taxon>Nematoda</taxon>
        <taxon>Enoplea</taxon>
        <taxon>Dorylaimia</taxon>
        <taxon>Trichinellida</taxon>
        <taxon>Trichinellidae</taxon>
        <taxon>Trichinella</taxon>
    </lineage>
</organism>
<keyword evidence="3" id="KW-1185">Reference proteome</keyword>
<dbReference type="Proteomes" id="UP000054843">
    <property type="component" value="Unassembled WGS sequence"/>
</dbReference>
<comment type="caution">
    <text evidence="2">The sequence shown here is derived from an EMBL/GenBank/DDBJ whole genome shotgun (WGS) entry which is preliminary data.</text>
</comment>
<dbReference type="EMBL" id="JYDO01000223">
    <property type="protein sequence ID" value="KRZ66807.1"/>
    <property type="molecule type" value="Genomic_DNA"/>
</dbReference>
<gene>
    <name evidence="2" type="ORF">T10_2815</name>
</gene>
<proteinExistence type="predicted"/>
<evidence type="ECO:0000313" key="3">
    <source>
        <dbReference type="Proteomes" id="UP000054843"/>
    </source>
</evidence>